<dbReference type="Pfam" id="PF14344">
    <property type="entry name" value="DUF4397"/>
    <property type="match status" value="1"/>
</dbReference>
<gene>
    <name evidence="2" type="ORF">FZC74_14140</name>
</gene>
<sequence>MRNIVNISLFFAYPFSIRNKWRVYANMNHDENYFLAGQYQLLADYYKYIDPQRHIYFYHMHYFHLQQWVNSIQDPPKRNPEASVSSRLRVLHASPGTAAVDVHVNNNPRWTDLRYTNSSSYVEIKPTNIKIEIFQSGEKLFEGTLQASTGKSYTVAIAGTRDSLQLIPVEDDPSIPQSESKLRFWHLSPDAPSVDIGVKKGDVVFSDFPYTGISDYLGLTPMTVDLEVRIAGTKDIVLPLNRVSLKPDVAYTIVAVGLVNNRPPLEAIFLAP</sequence>
<protein>
    <submittedName>
        <fullName evidence="2">DUF4397 domain-containing protein</fullName>
    </submittedName>
</protein>
<evidence type="ECO:0000259" key="1">
    <source>
        <dbReference type="Pfam" id="PF14344"/>
    </source>
</evidence>
<dbReference type="Proteomes" id="UP000323393">
    <property type="component" value="Unassembled WGS sequence"/>
</dbReference>
<feature type="domain" description="DUF4397" evidence="1">
    <location>
        <begin position="87"/>
        <end position="196"/>
    </location>
</feature>
<proteinExistence type="predicted"/>
<name>A0AA94WPT0_9BACI</name>
<dbReference type="AlphaFoldDB" id="A0AA94WPT0"/>
<organism evidence="2 3">
    <name type="scientific">Sutcliffiella horikoshii</name>
    <dbReference type="NCBI Taxonomy" id="79883"/>
    <lineage>
        <taxon>Bacteria</taxon>
        <taxon>Bacillati</taxon>
        <taxon>Bacillota</taxon>
        <taxon>Bacilli</taxon>
        <taxon>Bacillales</taxon>
        <taxon>Bacillaceae</taxon>
        <taxon>Sutcliffiella</taxon>
    </lineage>
</organism>
<dbReference type="EMBL" id="VTEU01000005">
    <property type="protein sequence ID" value="TYS58128.1"/>
    <property type="molecule type" value="Genomic_DNA"/>
</dbReference>
<evidence type="ECO:0000313" key="2">
    <source>
        <dbReference type="EMBL" id="TYS58128.1"/>
    </source>
</evidence>
<dbReference type="InterPro" id="IPR025510">
    <property type="entry name" value="DUF4397"/>
</dbReference>
<evidence type="ECO:0000313" key="3">
    <source>
        <dbReference type="Proteomes" id="UP000323393"/>
    </source>
</evidence>
<accession>A0AA94WPT0</accession>
<reference evidence="2 3" key="1">
    <citation type="submission" date="2019-08" db="EMBL/GenBank/DDBJ databases">
        <title>Bacillus genomes from the desert of Cuatro Cienegas, Coahuila.</title>
        <authorList>
            <person name="Olmedo-Alvarez G."/>
        </authorList>
    </citation>
    <scope>NUCLEOTIDE SEQUENCE [LARGE SCALE GENOMIC DNA]</scope>
    <source>
        <strain evidence="2 3">CH88_3T</strain>
    </source>
</reference>
<comment type="caution">
    <text evidence="2">The sequence shown here is derived from an EMBL/GenBank/DDBJ whole genome shotgun (WGS) entry which is preliminary data.</text>
</comment>